<dbReference type="AlphaFoldDB" id="A0A0I9S829"/>
<gene>
    <name evidence="1" type="ORF">EE52_0214920</name>
</gene>
<accession>A0A0I9S829</accession>
<organism evidence="1">
    <name type="scientific">Bacteroides fragilis</name>
    <dbReference type="NCBI Taxonomy" id="817"/>
    <lineage>
        <taxon>Bacteria</taxon>
        <taxon>Pseudomonadati</taxon>
        <taxon>Bacteroidota</taxon>
        <taxon>Bacteroidia</taxon>
        <taxon>Bacteroidales</taxon>
        <taxon>Bacteroidaceae</taxon>
        <taxon>Bacteroides</taxon>
    </lineage>
</organism>
<reference evidence="1" key="1">
    <citation type="book" date="2014" name="THE 24TH EUROPEAN CONGRESS OF CLINICAL MICROBIOLOGY AND INFECTIOUS DISEASES" publisher="ECCMID 2014" city="Barcelona, Spain">
        <title>Identification of resistance genes in three multidrug-resistant Bacteroides fragilis isolates by whole genome sequencing.</title>
        <editorList>
            <person name="Unknown"/>
            <person name="A."/>
        </editorList>
        <authorList>
            <person name="Sydenham T.V."/>
            <person name="Hasman H."/>
            <person name="Wang M."/>
            <person name="Soki J."/>
            <person name="Nagy E."/>
            <person name="Justesen U.S."/>
        </authorList>
    </citation>
    <scope>NUCLEOTIDE SEQUENCE</scope>
    <source>
        <strain evidence="1">DCMOUH0018B</strain>
    </source>
</reference>
<protein>
    <submittedName>
        <fullName evidence="1">Cyclic nucleotide-binding protein</fullName>
    </submittedName>
</protein>
<name>A0A0I9S829_BACFG</name>
<dbReference type="EMBL" id="JMZZ02000155">
    <property type="protein sequence ID" value="KFX73995.1"/>
    <property type="molecule type" value="Genomic_DNA"/>
</dbReference>
<dbReference type="InterPro" id="IPR000595">
    <property type="entry name" value="cNMP-bd_dom"/>
</dbReference>
<dbReference type="CDD" id="cd00038">
    <property type="entry name" value="CAP_ED"/>
    <property type="match status" value="1"/>
</dbReference>
<dbReference type="Pfam" id="PF00027">
    <property type="entry name" value="cNMP_binding"/>
    <property type="match status" value="1"/>
</dbReference>
<dbReference type="InterPro" id="IPR018490">
    <property type="entry name" value="cNMP-bd_dom_sf"/>
</dbReference>
<reference evidence="1" key="2">
    <citation type="submission" date="2014-07" db="EMBL/GenBank/DDBJ databases">
        <title>Genetics and epidemiology of antimicrobial resistance in B. fragilis group.</title>
        <authorList>
            <person name="Sydenham T.V."/>
            <person name="Hasman H."/>
            <person name="Kemp M."/>
            <person name="Justesen U.S."/>
        </authorList>
    </citation>
    <scope>NUCLEOTIDE SEQUENCE [LARGE SCALE GENOMIC DNA]</scope>
    <source>
        <strain evidence="1">DCMOUH0018B</strain>
    </source>
</reference>
<dbReference type="SUPFAM" id="SSF51206">
    <property type="entry name" value="cAMP-binding domain-like"/>
    <property type="match status" value="1"/>
</dbReference>
<proteinExistence type="predicted"/>
<comment type="caution">
    <text evidence="1">The sequence shown here is derived from an EMBL/GenBank/DDBJ whole genome shotgun (WGS) entry which is preliminary data.</text>
</comment>
<dbReference type="PATRIC" id="fig|817.53.peg.3073"/>
<dbReference type="RefSeq" id="WP_032531569.1">
    <property type="nucleotide sequence ID" value="NZ_CAEUHN010000001.1"/>
</dbReference>
<evidence type="ECO:0000313" key="1">
    <source>
        <dbReference type="EMBL" id="KFX73995.1"/>
    </source>
</evidence>
<dbReference type="InterPro" id="IPR014710">
    <property type="entry name" value="RmlC-like_jellyroll"/>
</dbReference>
<dbReference type="Gene3D" id="2.60.120.10">
    <property type="entry name" value="Jelly Rolls"/>
    <property type="match status" value="1"/>
</dbReference>
<sequence>MKNIIYNIKKQSEMSDETIDLLTKQLTPCRFPKRYLLIREGVYHKYAYFIEKGITRSYWLVDGKEVTTSFSCEGDIVFSMDELYYGKPSEEFVETLENVLLYAIPIKTLTELYETNIELANWGRVIHQNGYRELHRKHKERLTLSARERYAKLKERLPDVCSRVNLGYIAAYLGITLPTLSKIRAEE</sequence>